<proteinExistence type="predicted"/>
<evidence type="ECO:0000256" key="1">
    <source>
        <dbReference type="SAM" id="Coils"/>
    </source>
</evidence>
<reference evidence="3" key="1">
    <citation type="submission" date="2021-11" db="EMBL/GenBank/DDBJ databases">
        <authorList>
            <person name="Herlambang A."/>
            <person name="Guo Y."/>
            <person name="Takashima Y."/>
            <person name="Nishizawa T."/>
        </authorList>
    </citation>
    <scope>NUCLEOTIDE SEQUENCE</scope>
    <source>
        <strain evidence="3">E1425</strain>
    </source>
</reference>
<keyword evidence="1" id="KW-0175">Coiled coil</keyword>
<sequence length="429" mass="50349">MVPQATNSSFSPFLPTQLDYHHHQQHQQREAQYPIQPHYIPNSTVLIALLSHLFYSIHPHDIAVHHPMKKSQTATTVTTTPVLRPQNKKALSSSSRQLRSTQSSTLPPPVQNKTVAEEDDDVGLSDDDELDFTVVNHMDREPDIWTSSEMMAILKWISHPDKSSRLNYPSSVEGFRLKDFYLELTDWLQDTLGVNITPLRVKSLVCYVRMKYLEATAMTSTGPSRQLLDRQEQHCPPFELLHRVFEPRPINRSLQLFTSKPFFELPPPRSSRKAATDSTSLKKEPVVNNGAVLEKSEDTTRYRLPSPRSKTTVEMTKEAEWKALAFIDTLLKREKEAREEWEEEVEEKRQRLNEDMTEERRQHRAEMADERQRARMEILEDKQIAQEEMAKERDRLRLERAKFERKRTKFRTQKKNLMRQFTIFVDRMK</sequence>
<accession>A0A9P3HAH3</accession>
<dbReference type="AlphaFoldDB" id="A0A9P3HAH3"/>
<organism evidence="3 4">
    <name type="scientific">Entomortierella parvispora</name>
    <dbReference type="NCBI Taxonomy" id="205924"/>
    <lineage>
        <taxon>Eukaryota</taxon>
        <taxon>Fungi</taxon>
        <taxon>Fungi incertae sedis</taxon>
        <taxon>Mucoromycota</taxon>
        <taxon>Mortierellomycotina</taxon>
        <taxon>Mortierellomycetes</taxon>
        <taxon>Mortierellales</taxon>
        <taxon>Mortierellaceae</taxon>
        <taxon>Entomortierella</taxon>
    </lineage>
</organism>
<evidence type="ECO:0000256" key="2">
    <source>
        <dbReference type="SAM" id="MobiDB-lite"/>
    </source>
</evidence>
<feature type="coiled-coil region" evidence="1">
    <location>
        <begin position="324"/>
        <end position="420"/>
    </location>
</feature>
<evidence type="ECO:0000313" key="4">
    <source>
        <dbReference type="Proteomes" id="UP000827284"/>
    </source>
</evidence>
<dbReference type="Proteomes" id="UP000827284">
    <property type="component" value="Unassembled WGS sequence"/>
</dbReference>
<feature type="compositionally biased region" description="Low complexity" evidence="2">
    <location>
        <begin position="91"/>
        <end position="105"/>
    </location>
</feature>
<gene>
    <name evidence="3" type="ORF">EMPS_05483</name>
</gene>
<evidence type="ECO:0000313" key="3">
    <source>
        <dbReference type="EMBL" id="GJJ73125.1"/>
    </source>
</evidence>
<feature type="region of interest" description="Disordered" evidence="2">
    <location>
        <begin position="67"/>
        <end position="126"/>
    </location>
</feature>
<protein>
    <submittedName>
        <fullName evidence="3">Uncharacterized protein</fullName>
    </submittedName>
</protein>
<dbReference type="OrthoDB" id="2437094at2759"/>
<feature type="region of interest" description="Disordered" evidence="2">
    <location>
        <begin position="266"/>
        <end position="290"/>
    </location>
</feature>
<keyword evidence="4" id="KW-1185">Reference proteome</keyword>
<dbReference type="EMBL" id="BQFW01000007">
    <property type="protein sequence ID" value="GJJ73125.1"/>
    <property type="molecule type" value="Genomic_DNA"/>
</dbReference>
<feature type="compositionally biased region" description="Acidic residues" evidence="2">
    <location>
        <begin position="117"/>
        <end position="126"/>
    </location>
</feature>
<name>A0A9P3HAH3_9FUNG</name>
<comment type="caution">
    <text evidence="3">The sequence shown here is derived from an EMBL/GenBank/DDBJ whole genome shotgun (WGS) entry which is preliminary data.</text>
</comment>
<reference evidence="3" key="2">
    <citation type="journal article" date="2022" name="Microbiol. Resour. Announc.">
        <title>Whole-Genome Sequence of Entomortierella parvispora E1425, a Mucoromycotan Fungus Associated with Burkholderiaceae-Related Endosymbiotic Bacteria.</title>
        <authorList>
            <person name="Herlambang A."/>
            <person name="Guo Y."/>
            <person name="Takashima Y."/>
            <person name="Narisawa K."/>
            <person name="Ohta H."/>
            <person name="Nishizawa T."/>
        </authorList>
    </citation>
    <scope>NUCLEOTIDE SEQUENCE</scope>
    <source>
        <strain evidence="3">E1425</strain>
    </source>
</reference>